<feature type="domain" description="3-octaprenyl-4-hydroxybenzoate carboxy-lyase-like C-terminal" evidence="4">
    <location>
        <begin position="314"/>
        <end position="437"/>
    </location>
</feature>
<dbReference type="Pfam" id="PF01977">
    <property type="entry name" value="UbiD"/>
    <property type="match status" value="1"/>
</dbReference>
<dbReference type="Proteomes" id="UP000030377">
    <property type="component" value="Unassembled WGS sequence"/>
</dbReference>
<dbReference type="AlphaFoldDB" id="A0A0A3XLN6"/>
<dbReference type="SUPFAM" id="SSF143968">
    <property type="entry name" value="UbiD C-terminal domain-like"/>
    <property type="match status" value="1"/>
</dbReference>
<organism evidence="5 6">
    <name type="scientific">Bradyrhizobium japonicum</name>
    <dbReference type="NCBI Taxonomy" id="375"/>
    <lineage>
        <taxon>Bacteria</taxon>
        <taxon>Pseudomonadati</taxon>
        <taxon>Pseudomonadota</taxon>
        <taxon>Alphaproteobacteria</taxon>
        <taxon>Hyphomicrobiales</taxon>
        <taxon>Nitrobacteraceae</taxon>
        <taxon>Bradyrhizobium</taxon>
    </lineage>
</organism>
<reference evidence="5 6" key="1">
    <citation type="submission" date="2014-09" db="EMBL/GenBank/DDBJ databases">
        <title>Draft genome of Bradyrhizobium japonicum Is-34.</title>
        <authorList>
            <person name="Tsurumaru H."/>
            <person name="Yamakawa T."/>
            <person name="Hashimoto S."/>
            <person name="Okizaki K."/>
            <person name="Kanesaki Y."/>
            <person name="Yoshikawa H."/>
            <person name="Yajima S."/>
        </authorList>
    </citation>
    <scope>NUCLEOTIDE SEQUENCE [LARGE SCALE GENOMIC DNA]</scope>
    <source>
        <strain evidence="5 6">Is-34</strain>
    </source>
</reference>
<feature type="domain" description="3-octaprenyl-4-hydroxybenzoate carboxy-lyase-like Rift-related" evidence="2">
    <location>
        <begin position="107"/>
        <end position="308"/>
    </location>
</feature>
<dbReference type="GO" id="GO:0006744">
    <property type="term" value="P:ubiquinone biosynthetic process"/>
    <property type="evidence" value="ECO:0007669"/>
    <property type="project" value="TreeGrafter"/>
</dbReference>
<name>A0A0A3XLN6_BRAJP</name>
<dbReference type="InterPro" id="IPR053417">
    <property type="entry name" value="PAD_UbiD-like"/>
</dbReference>
<dbReference type="RefSeq" id="WP_041958818.1">
    <property type="nucleotide sequence ID" value="NZ_JRPN01000025.1"/>
</dbReference>
<evidence type="ECO:0000259" key="3">
    <source>
        <dbReference type="Pfam" id="PF20695"/>
    </source>
</evidence>
<dbReference type="InterPro" id="IPR048304">
    <property type="entry name" value="UbiD_Rift_dom"/>
</dbReference>
<dbReference type="GO" id="GO:0008694">
    <property type="term" value="F:4-hydroxy-3-polyprenylbenzoate decarboxylase activity"/>
    <property type="evidence" value="ECO:0007669"/>
    <property type="project" value="TreeGrafter"/>
</dbReference>
<proteinExistence type="inferred from homology"/>
<comment type="similarity">
    <text evidence="1">Belongs to the UbiD family.</text>
</comment>
<protein>
    <submittedName>
        <fullName evidence="5">Phenolic acid decarboxylase</fullName>
    </submittedName>
</protein>
<gene>
    <name evidence="5" type="ORF">MA20_32950</name>
</gene>
<dbReference type="InterPro" id="IPR049381">
    <property type="entry name" value="UbiD-like_C"/>
</dbReference>
<dbReference type="InterPro" id="IPR049383">
    <property type="entry name" value="UbiD-like_N"/>
</dbReference>
<dbReference type="NCBIfam" id="TIGR00148">
    <property type="entry name" value="UbiD family decarboxylase"/>
    <property type="match status" value="1"/>
</dbReference>
<dbReference type="Gene3D" id="3.40.1670.10">
    <property type="entry name" value="UbiD C-terminal domain-like"/>
    <property type="match status" value="1"/>
</dbReference>
<evidence type="ECO:0000313" key="6">
    <source>
        <dbReference type="Proteomes" id="UP000030377"/>
    </source>
</evidence>
<evidence type="ECO:0000259" key="2">
    <source>
        <dbReference type="Pfam" id="PF01977"/>
    </source>
</evidence>
<dbReference type="Pfam" id="PF20696">
    <property type="entry name" value="UbiD_C"/>
    <property type="match status" value="1"/>
</dbReference>
<feature type="domain" description="3-octaprenyl-4-hydroxybenzoate carboxy-lyase-like N-terminal" evidence="3">
    <location>
        <begin position="11"/>
        <end position="88"/>
    </location>
</feature>
<dbReference type="PANTHER" id="PTHR30108">
    <property type="entry name" value="3-OCTAPRENYL-4-HYDROXYBENZOATE CARBOXY-LYASE-RELATED"/>
    <property type="match status" value="1"/>
</dbReference>
<dbReference type="Pfam" id="PF20695">
    <property type="entry name" value="UbiD_N"/>
    <property type="match status" value="1"/>
</dbReference>
<evidence type="ECO:0000259" key="4">
    <source>
        <dbReference type="Pfam" id="PF20696"/>
    </source>
</evidence>
<dbReference type="PANTHER" id="PTHR30108:SF17">
    <property type="entry name" value="FERULIC ACID DECARBOXYLASE 1"/>
    <property type="match status" value="1"/>
</dbReference>
<dbReference type="SUPFAM" id="SSF50475">
    <property type="entry name" value="FMN-binding split barrel"/>
    <property type="match status" value="1"/>
</dbReference>
<dbReference type="InterPro" id="IPR002830">
    <property type="entry name" value="UbiD"/>
</dbReference>
<evidence type="ECO:0000313" key="5">
    <source>
        <dbReference type="EMBL" id="KGT75312.1"/>
    </source>
</evidence>
<sequence length="475" mass="53049">MRAYKDLREFLSLLEQERQLLRIHDQVLPEPDMAAAACALTQIGENSPAIFFDNIAGFSNARVALNVHGSWSNHALALGMDKDASMRDQFFEFVRRFQLYPGTLERVESAPWQEVVADKDLSLYELLPLFRLNRGDGGYFIDKACTISRDLDDWNNDDVENVGIYRLQVKGRNRLGIQTVPQHDIAIHMAHAEERGEDLPVAIALGNEPIITLMGATPLLYNQLEYKMAAVMQGAPYRVVKTSKGLDVPWGSEYVLEGRVLCGQRETEGPFGEFPGYYSGCHKYPVIEIDRVSHRKDPVYDAVYVGRPWTEIDFLQAMTTSAPIFLQIKSTFPEVVAVNALYTHGLVVVVSTRIRYGGFAKYVGLRVLTTTHGLGYAKLVIVVDENVDPFDLKQVMWAMSVKVNPAGDIVTIPNLAENLLDPACSPGGIVTKMIIDATTPVAPDVRGDYGEELDRPLGTDQWQTKLVGLVKEMRK</sequence>
<comment type="caution">
    <text evidence="5">The sequence shown here is derived from an EMBL/GenBank/DDBJ whole genome shotgun (WGS) entry which is preliminary data.</text>
</comment>
<dbReference type="GO" id="GO:0005829">
    <property type="term" value="C:cytosol"/>
    <property type="evidence" value="ECO:0007669"/>
    <property type="project" value="TreeGrafter"/>
</dbReference>
<dbReference type="FunFam" id="3.40.1670.10:FF:000003">
    <property type="entry name" value="Phenolic acid decarboxylase"/>
    <property type="match status" value="1"/>
</dbReference>
<evidence type="ECO:0000256" key="1">
    <source>
        <dbReference type="ARBA" id="ARBA00010021"/>
    </source>
</evidence>
<dbReference type="NCBIfam" id="NF041204">
    <property type="entry name" value="VdcC"/>
    <property type="match status" value="1"/>
</dbReference>
<accession>A0A0A3XLN6</accession>
<dbReference type="EMBL" id="JRPN01000025">
    <property type="protein sequence ID" value="KGT75312.1"/>
    <property type="molecule type" value="Genomic_DNA"/>
</dbReference>